<evidence type="ECO:0000313" key="4">
    <source>
        <dbReference type="EMBL" id="CAF0835512.1"/>
    </source>
</evidence>
<keyword evidence="1" id="KW-0694">RNA-binding</keyword>
<feature type="region of interest" description="Disordered" evidence="2">
    <location>
        <begin position="296"/>
        <end position="315"/>
    </location>
</feature>
<dbReference type="CDD" id="cd00590">
    <property type="entry name" value="RRM_SF"/>
    <property type="match status" value="1"/>
</dbReference>
<evidence type="ECO:0000313" key="12">
    <source>
        <dbReference type="Proteomes" id="UP000663836"/>
    </source>
</evidence>
<dbReference type="GO" id="GO:0003723">
    <property type="term" value="F:RNA binding"/>
    <property type="evidence" value="ECO:0007669"/>
    <property type="project" value="UniProtKB-UniRule"/>
</dbReference>
<dbReference type="Pfam" id="PF00076">
    <property type="entry name" value="RRM_1"/>
    <property type="match status" value="1"/>
</dbReference>
<dbReference type="Proteomes" id="UP000663889">
    <property type="component" value="Unassembled WGS sequence"/>
</dbReference>
<accession>A0A818SIH9</accession>
<dbReference type="EMBL" id="CAJNOU010000051">
    <property type="protein sequence ID" value="CAF0835512.1"/>
    <property type="molecule type" value="Genomic_DNA"/>
</dbReference>
<dbReference type="InterPro" id="IPR000504">
    <property type="entry name" value="RRM_dom"/>
</dbReference>
<dbReference type="Proteomes" id="UP000663823">
    <property type="component" value="Unassembled WGS sequence"/>
</dbReference>
<dbReference type="EMBL" id="CAJNOH010011893">
    <property type="protein sequence ID" value="CAF1529955.1"/>
    <property type="molecule type" value="Genomic_DNA"/>
</dbReference>
<dbReference type="Proteomes" id="UP000663864">
    <property type="component" value="Unassembled WGS sequence"/>
</dbReference>
<dbReference type="EMBL" id="CAJOBE010002460">
    <property type="protein sequence ID" value="CAF3823866.1"/>
    <property type="molecule type" value="Genomic_DNA"/>
</dbReference>
<dbReference type="Gene3D" id="3.30.70.330">
    <property type="match status" value="1"/>
</dbReference>
<evidence type="ECO:0000313" key="13">
    <source>
        <dbReference type="Proteomes" id="UP000663870"/>
    </source>
</evidence>
<dbReference type="Proteomes" id="UP000663870">
    <property type="component" value="Unassembled WGS sequence"/>
</dbReference>
<dbReference type="SUPFAM" id="SSF54928">
    <property type="entry name" value="RNA-binding domain, RBD"/>
    <property type="match status" value="1"/>
</dbReference>
<dbReference type="SMART" id="SM00360">
    <property type="entry name" value="RRM"/>
    <property type="match status" value="1"/>
</dbReference>
<gene>
    <name evidence="10" type="ORF">FNK824_LOCUS16328</name>
    <name evidence="9" type="ORF">JBS370_LOCUS7348</name>
    <name evidence="8" type="ORF">JXQ802_LOCUS56684</name>
    <name evidence="11" type="ORF">OTI717_LOCUS27359</name>
    <name evidence="7" type="ORF">PYM288_LOCUS40111</name>
    <name evidence="6" type="ORF">RFH988_LOCUS36732</name>
    <name evidence="4" type="ORF">SEV965_LOCUS2337</name>
    <name evidence="5" type="ORF">ZHD862_LOCUS28822</name>
</gene>
<dbReference type="OrthoDB" id="9981230at2759"/>
<reference evidence="9" key="1">
    <citation type="submission" date="2021-02" db="EMBL/GenBank/DDBJ databases">
        <authorList>
            <person name="Nowell W R."/>
        </authorList>
    </citation>
    <scope>NUCLEOTIDE SEQUENCE</scope>
</reference>
<dbReference type="InterPro" id="IPR012677">
    <property type="entry name" value="Nucleotide-bd_a/b_plait_sf"/>
</dbReference>
<evidence type="ECO:0000313" key="11">
    <source>
        <dbReference type="EMBL" id="CAF3969513.1"/>
    </source>
</evidence>
<dbReference type="PROSITE" id="PS50102">
    <property type="entry name" value="RRM"/>
    <property type="match status" value="1"/>
</dbReference>
<dbReference type="Proteomes" id="UP000663854">
    <property type="component" value="Unassembled WGS sequence"/>
</dbReference>
<keyword evidence="13" id="KW-1185">Reference proteome</keyword>
<dbReference type="AlphaFoldDB" id="A0A818SIH9"/>
<evidence type="ECO:0000256" key="2">
    <source>
        <dbReference type="SAM" id="MobiDB-lite"/>
    </source>
</evidence>
<protein>
    <recommendedName>
        <fullName evidence="3">RRM domain-containing protein</fullName>
    </recommendedName>
</protein>
<evidence type="ECO:0000313" key="9">
    <source>
        <dbReference type="EMBL" id="CAF3668036.1"/>
    </source>
</evidence>
<evidence type="ECO:0000313" key="8">
    <source>
        <dbReference type="EMBL" id="CAF1665095.1"/>
    </source>
</evidence>
<evidence type="ECO:0000313" key="5">
    <source>
        <dbReference type="EMBL" id="CAF1317384.1"/>
    </source>
</evidence>
<sequence>MADDYDQSVESFLNQVRVGHLPYGTTTKEVSAIFEQFGTIVNLFLKRRISRDSSVFLSHPYVFIVFDKSDTVDQVMAARPFFMGDCQLFVRRCLPITRKYPYEAFLTVKKILIRTESEKNDEILPDDKTIVEYLTAAGGKIEYFERLNNKTVLVQFDDYDPVDICCLSRPHLINNQLVEIEKCSNEEQARLRIEFQQKSHSVSTELSSTSMTSDIDNRTMNINSSTPTLSIDDEITQLRSVYNKITNHLECQHEQLVASLSSEWEQTAKERIRLQRLTLDYKQEYERLTKENRQWKKSFSDSLREKPDVQDEGERKLQEACRKTEIAMGTHNELIKNTQ</sequence>
<evidence type="ECO:0000259" key="3">
    <source>
        <dbReference type="PROSITE" id="PS50102"/>
    </source>
</evidence>
<dbReference type="EMBL" id="CAJNOL010013755">
    <property type="protein sequence ID" value="CAF1665095.1"/>
    <property type="molecule type" value="Genomic_DNA"/>
</dbReference>
<evidence type="ECO:0000256" key="1">
    <source>
        <dbReference type="PROSITE-ProRule" id="PRU00176"/>
    </source>
</evidence>
<dbReference type="EMBL" id="CAJNOO010006573">
    <property type="protein sequence ID" value="CAF1450474.1"/>
    <property type="molecule type" value="Genomic_DNA"/>
</dbReference>
<organism evidence="9 12">
    <name type="scientific">Rotaria sordida</name>
    <dbReference type="NCBI Taxonomy" id="392033"/>
    <lineage>
        <taxon>Eukaryota</taxon>
        <taxon>Metazoa</taxon>
        <taxon>Spiralia</taxon>
        <taxon>Gnathifera</taxon>
        <taxon>Rotifera</taxon>
        <taxon>Eurotatoria</taxon>
        <taxon>Bdelloidea</taxon>
        <taxon>Philodinida</taxon>
        <taxon>Philodinidae</taxon>
        <taxon>Rotaria</taxon>
    </lineage>
</organism>
<comment type="caution">
    <text evidence="9">The sequence shown here is derived from an EMBL/GenBank/DDBJ whole genome shotgun (WGS) entry which is preliminary data.</text>
</comment>
<dbReference type="InterPro" id="IPR035979">
    <property type="entry name" value="RBD_domain_sf"/>
</dbReference>
<dbReference type="EMBL" id="CAJOAX010006073">
    <property type="protein sequence ID" value="CAF3969513.1"/>
    <property type="molecule type" value="Genomic_DNA"/>
</dbReference>
<name>A0A818SIH9_9BILA</name>
<dbReference type="EMBL" id="CAJOBD010000434">
    <property type="protein sequence ID" value="CAF3668036.1"/>
    <property type="molecule type" value="Genomic_DNA"/>
</dbReference>
<evidence type="ECO:0000313" key="6">
    <source>
        <dbReference type="EMBL" id="CAF1450474.1"/>
    </source>
</evidence>
<feature type="domain" description="RRM" evidence="3">
    <location>
        <begin position="14"/>
        <end position="101"/>
    </location>
</feature>
<dbReference type="Proteomes" id="UP000663874">
    <property type="component" value="Unassembled WGS sequence"/>
</dbReference>
<dbReference type="EMBL" id="CAJNOT010002457">
    <property type="protein sequence ID" value="CAF1317384.1"/>
    <property type="molecule type" value="Genomic_DNA"/>
</dbReference>
<dbReference type="Proteomes" id="UP000663836">
    <property type="component" value="Unassembled WGS sequence"/>
</dbReference>
<evidence type="ECO:0000313" key="10">
    <source>
        <dbReference type="EMBL" id="CAF3823866.1"/>
    </source>
</evidence>
<proteinExistence type="predicted"/>
<dbReference type="Proteomes" id="UP000663882">
    <property type="component" value="Unassembled WGS sequence"/>
</dbReference>
<evidence type="ECO:0000313" key="7">
    <source>
        <dbReference type="EMBL" id="CAF1529955.1"/>
    </source>
</evidence>